<dbReference type="EMBL" id="JXQV01000005">
    <property type="protein sequence ID" value="KIQ04055.1"/>
    <property type="molecule type" value="Genomic_DNA"/>
</dbReference>
<dbReference type="SUPFAM" id="SSF55729">
    <property type="entry name" value="Acyl-CoA N-acyltransferases (Nat)"/>
    <property type="match status" value="1"/>
</dbReference>
<evidence type="ECO:0000313" key="3">
    <source>
        <dbReference type="Proteomes" id="UP000035017"/>
    </source>
</evidence>
<feature type="domain" description="BioF2-like acetyltransferase" evidence="1">
    <location>
        <begin position="219"/>
        <end position="348"/>
    </location>
</feature>
<gene>
    <name evidence="2" type="ORF">RU07_05175</name>
</gene>
<reference evidence="2 3" key="1">
    <citation type="submission" date="2014-12" db="EMBL/GenBank/DDBJ databases">
        <title>16Stimator: statistical estimation of ribosomal gene copy numbers from draft genome assemblies.</title>
        <authorList>
            <person name="Perisin M.A."/>
            <person name="Vetter M."/>
            <person name="Gilbert J.A."/>
            <person name="Bergelson J."/>
        </authorList>
    </citation>
    <scope>NUCLEOTIDE SEQUENCE [LARGE SCALE GENOMIC DNA]</scope>
    <source>
        <strain evidence="2 3">MEJ076</strain>
    </source>
</reference>
<evidence type="ECO:0000313" key="2">
    <source>
        <dbReference type="EMBL" id="KIQ04055.1"/>
    </source>
</evidence>
<dbReference type="InterPro" id="IPR016181">
    <property type="entry name" value="Acyl_CoA_acyltransferase"/>
</dbReference>
<dbReference type="OrthoDB" id="213519at2"/>
<comment type="caution">
    <text evidence="2">The sequence shown here is derived from an EMBL/GenBank/DDBJ whole genome shotgun (WGS) entry which is preliminary data.</text>
</comment>
<dbReference type="AlphaFoldDB" id="A0A0D0JDL3"/>
<proteinExistence type="predicted"/>
<accession>A0A0D0JDL3</accession>
<dbReference type="Proteomes" id="UP000035017">
    <property type="component" value="Unassembled WGS sequence"/>
</dbReference>
<dbReference type="InterPro" id="IPR038740">
    <property type="entry name" value="BioF2-like_GNAT_dom"/>
</dbReference>
<protein>
    <recommendedName>
        <fullName evidence="1">BioF2-like acetyltransferase domain-containing protein</fullName>
    </recommendedName>
</protein>
<dbReference type="Pfam" id="PF13480">
    <property type="entry name" value="Acetyltransf_6"/>
    <property type="match status" value="1"/>
</dbReference>
<name>A0A0D0JDL3_AGRTU</name>
<evidence type="ECO:0000259" key="1">
    <source>
        <dbReference type="Pfam" id="PF13480"/>
    </source>
</evidence>
<sequence length="426" mass="47452">MASDPNDTDLRDSRFAMLLSTPLPERPVADSSIRVGRTGREFCIYPAQLGYDLQEELDFLSNRVMEPNIFFTGKLLAPAMPRVDEKSVRFALMRDENGARSRMRFLMPFTVEKPGFSVGPSILRGWANPFGPLGTPLVDAEGAAETIDNLLDALAQPELRLPDILVLPQLRLDGAFVRMIKAIALSRNLPLATAEPHQRMMLESKIDAGLYLQNNLPASHIETLRNHWHKLGAGGVLTHDIARQSQDIRLRTEEFLALEASGSKGRRRSALASDRYRAAFAREAITNLAEIDAVRIHTLNLDGVAIASAVVFMTMGEAYVWKLAVNEDYRYHAIDQLLMERLTEWHLDDANILKTDSCGADETGALSNFWSEKAEMGTLIIGLAQNSDRDVRQVAAQVHMYRNTRNLAKALRERIMSIGRKSGSAA</sequence>
<organism evidence="2 3">
    <name type="scientific">Agrobacterium tumefaciens</name>
    <dbReference type="NCBI Taxonomy" id="358"/>
    <lineage>
        <taxon>Bacteria</taxon>
        <taxon>Pseudomonadati</taxon>
        <taxon>Pseudomonadota</taxon>
        <taxon>Alphaproteobacteria</taxon>
        <taxon>Hyphomicrobiales</taxon>
        <taxon>Rhizobiaceae</taxon>
        <taxon>Rhizobium/Agrobacterium group</taxon>
        <taxon>Agrobacterium</taxon>
        <taxon>Agrobacterium tumefaciens complex</taxon>
    </lineage>
</organism>